<keyword evidence="3" id="KW-1185">Reference proteome</keyword>
<organism evidence="2 3">
    <name type="scientific">Dawidia cretensis</name>
    <dbReference type="NCBI Taxonomy" id="2782350"/>
    <lineage>
        <taxon>Bacteria</taxon>
        <taxon>Pseudomonadati</taxon>
        <taxon>Bacteroidota</taxon>
        <taxon>Cytophagia</taxon>
        <taxon>Cytophagales</taxon>
        <taxon>Chryseotaleaceae</taxon>
        <taxon>Dawidia</taxon>
    </lineage>
</organism>
<sequence>MPPVTKDLRFLSACFLLVLYTGLFQPAAAQSYFTPDNWIDRLNLTGPLPEKLLATRTAVFHDYTLTEKELLVAQEYFQRSGIDAVAYFDLDMLMAGNDITRAFGNYLLKREFSNLVFIEKDSIRYRITITVFNGKETVLDGKQSAWSVTNSNLTEALKTLYRTSSSGLKKLNLLINDQPETGLTVNPILGKRNEFFAMDLKVDPLAVPKFGDEALDKELEQIFKDNYTLKYKMTEPGVSEKDLRKQGSLYVLCIVRTRGSVAKELLGYEVKPGETALVSVAYPGPQQELRNIPSDEIVYKIYFKHIDSGNVFLGTKWDADTTWQQALLNQLRGMKAELRLN</sequence>
<feature type="chain" id="PRO_5042851518" evidence="1">
    <location>
        <begin position="30"/>
        <end position="341"/>
    </location>
</feature>
<dbReference type="AlphaFoldDB" id="A0AAP2GV39"/>
<dbReference type="EMBL" id="JAHESE010000016">
    <property type="protein sequence ID" value="MBT1709815.1"/>
    <property type="molecule type" value="Genomic_DNA"/>
</dbReference>
<proteinExistence type="predicted"/>
<dbReference type="RefSeq" id="WP_254085393.1">
    <property type="nucleotide sequence ID" value="NZ_JAHESE010000016.1"/>
</dbReference>
<protein>
    <submittedName>
        <fullName evidence="2">Uncharacterized protein</fullName>
    </submittedName>
</protein>
<feature type="signal peptide" evidence="1">
    <location>
        <begin position="1"/>
        <end position="29"/>
    </location>
</feature>
<dbReference type="Proteomes" id="UP001319080">
    <property type="component" value="Unassembled WGS sequence"/>
</dbReference>
<keyword evidence="1" id="KW-0732">Signal</keyword>
<evidence type="ECO:0000313" key="2">
    <source>
        <dbReference type="EMBL" id="MBT1709815.1"/>
    </source>
</evidence>
<reference evidence="2 3" key="1">
    <citation type="submission" date="2021-05" db="EMBL/GenBank/DDBJ databases">
        <title>A Polyphasic approach of four new species of the genus Ohtaekwangia: Ohtaekwangia histidinii sp. nov., Ohtaekwangia cretensis sp. nov., Ohtaekwangia indiensis sp. nov., Ohtaekwangia reichenbachii sp. nov. from diverse environment.</title>
        <authorList>
            <person name="Octaviana S."/>
        </authorList>
    </citation>
    <scope>NUCLEOTIDE SEQUENCE [LARGE SCALE GENOMIC DNA]</scope>
    <source>
        <strain evidence="2 3">PWU5</strain>
    </source>
</reference>
<evidence type="ECO:0000256" key="1">
    <source>
        <dbReference type="SAM" id="SignalP"/>
    </source>
</evidence>
<name>A0AAP2GV39_9BACT</name>
<evidence type="ECO:0000313" key="3">
    <source>
        <dbReference type="Proteomes" id="UP001319080"/>
    </source>
</evidence>
<comment type="caution">
    <text evidence="2">The sequence shown here is derived from an EMBL/GenBank/DDBJ whole genome shotgun (WGS) entry which is preliminary data.</text>
</comment>
<accession>A0AAP2GV39</accession>
<gene>
    <name evidence="2" type="ORF">KK062_16340</name>
</gene>